<evidence type="ECO:0000256" key="2">
    <source>
        <dbReference type="SAM" id="MobiDB-lite"/>
    </source>
</evidence>
<evidence type="ECO:0000256" key="1">
    <source>
        <dbReference type="PROSITE-ProRule" id="PRU00288"/>
    </source>
</evidence>
<dbReference type="PANTHER" id="PTHR46085:SF3">
    <property type="entry name" value="ARF GTPASE ACTIVATING PROTEIN"/>
    <property type="match status" value="1"/>
</dbReference>
<dbReference type="PROSITE" id="PS50115">
    <property type="entry name" value="ARFGAP"/>
    <property type="match status" value="1"/>
</dbReference>
<dbReference type="SMART" id="SM00105">
    <property type="entry name" value="ArfGap"/>
    <property type="match status" value="1"/>
</dbReference>
<keyword evidence="1" id="KW-0863">Zinc-finger</keyword>
<dbReference type="Pfam" id="PF01412">
    <property type="entry name" value="ArfGap"/>
    <property type="match status" value="1"/>
</dbReference>
<feature type="compositionally biased region" description="Polar residues" evidence="2">
    <location>
        <begin position="712"/>
        <end position="722"/>
    </location>
</feature>
<feature type="region of interest" description="Disordered" evidence="2">
    <location>
        <begin position="696"/>
        <end position="753"/>
    </location>
</feature>
<keyword evidence="1" id="KW-0862">Zinc</keyword>
<name>A0ABD3NP89_9STRA</name>
<dbReference type="AlphaFoldDB" id="A0ABD3NP89"/>
<evidence type="ECO:0000313" key="5">
    <source>
        <dbReference type="Proteomes" id="UP001530400"/>
    </source>
</evidence>
<dbReference type="Gene3D" id="1.10.220.150">
    <property type="entry name" value="Arf GTPase activating protein"/>
    <property type="match status" value="1"/>
</dbReference>
<feature type="domain" description="Arf-GAP" evidence="3">
    <location>
        <begin position="28"/>
        <end position="151"/>
    </location>
</feature>
<proteinExistence type="predicted"/>
<dbReference type="InterPro" id="IPR001164">
    <property type="entry name" value="ArfGAP_dom"/>
</dbReference>
<gene>
    <name evidence="4" type="ORF">ACHAWO_004079</name>
</gene>
<evidence type="ECO:0000259" key="3">
    <source>
        <dbReference type="PROSITE" id="PS50115"/>
    </source>
</evidence>
<organism evidence="4 5">
    <name type="scientific">Cyclotella atomus</name>
    <dbReference type="NCBI Taxonomy" id="382360"/>
    <lineage>
        <taxon>Eukaryota</taxon>
        <taxon>Sar</taxon>
        <taxon>Stramenopiles</taxon>
        <taxon>Ochrophyta</taxon>
        <taxon>Bacillariophyta</taxon>
        <taxon>Coscinodiscophyceae</taxon>
        <taxon>Thalassiosirophycidae</taxon>
        <taxon>Stephanodiscales</taxon>
        <taxon>Stephanodiscaceae</taxon>
        <taxon>Cyclotella</taxon>
    </lineage>
</organism>
<comment type="caution">
    <text evidence="4">The sequence shown here is derived from an EMBL/GenBank/DDBJ whole genome shotgun (WGS) entry which is preliminary data.</text>
</comment>
<dbReference type="PANTHER" id="PTHR46085">
    <property type="entry name" value="ARFGAP/RECO-RELATED"/>
    <property type="match status" value="1"/>
</dbReference>
<dbReference type="CDD" id="cd08838">
    <property type="entry name" value="ArfGap_AGFG"/>
    <property type="match status" value="1"/>
</dbReference>
<sequence length="753" mass="81692">MLSKPGAARSKPTPTQRRGRKVIEETPDELLRKLQRLPGNKACADCGGKLPQCINLTHGTFICLPCSGVHREFSHKIKGLTSSSFTAAEVMMLQKGGNEIVNAKYLAKYNAGEMRGRMRMPSNNSDLNALRTWIQYKYVDKIWFADDGSGSMSAPVGRVPEAPAEVQTAPPGRRKIINAQPQPQEDLFGGGGWDAFGNSPAPAPAADNFADFGANTAPDNSFQADFGSQQPTMVNMPPQQQFGDFGQQNLQQQQPFEADFDQPQFQANFDQPQQNGYNAKFDQCHVNGQPSEQVVPSFQANIEQPNQGMNNFGNMQQHGINQQQHFGNFDKAQTNGNQNDPQHIVQQQQGMFNANFDASPNMQAHQQSNMFQANFEQSNNNAVMNQGMGPNNMQSHNQGMNNFGNFDQANMNQSSVQQPVMGMMNQDNNFGNFDQASTGGFGDISQRQQVNTPQININTMQGSGMVNSTNESIPGLANQKTNPNDAHSQPENQPALNPNAFRSVDDGKKSAFDAFDGLSLEPSPGLMEKSWADDAATASSAPPPPVFGDSNVDGGYATVTDDTAKSVKVQEIVMMLQNLSVEQLSQVENYISSLGSSVARTTTQNNNLLADSAAEMKSMVLGVQHQHMGVNDCAANYNGQSMQQSQYTPNPGFTPAQAVGVSSTVPGNMNGSMPNGGMTYNQQQVDMGPHISSNMNGTPDFNSKMGMPPGDSMSTNDQSMQNDDVPKVPTSSSLFPRSTLPPVEKEGNPFDIY</sequence>
<feature type="region of interest" description="Disordered" evidence="2">
    <location>
        <begin position="532"/>
        <end position="554"/>
    </location>
</feature>
<dbReference type="Proteomes" id="UP001530400">
    <property type="component" value="Unassembled WGS sequence"/>
</dbReference>
<dbReference type="PRINTS" id="PR00405">
    <property type="entry name" value="REVINTRACTNG"/>
</dbReference>
<keyword evidence="1" id="KW-0479">Metal-binding</keyword>
<dbReference type="EMBL" id="JALLPJ020001064">
    <property type="protein sequence ID" value="KAL3777113.1"/>
    <property type="molecule type" value="Genomic_DNA"/>
</dbReference>
<protein>
    <recommendedName>
        <fullName evidence="3">Arf-GAP domain-containing protein</fullName>
    </recommendedName>
</protein>
<dbReference type="GO" id="GO:0008270">
    <property type="term" value="F:zinc ion binding"/>
    <property type="evidence" value="ECO:0007669"/>
    <property type="project" value="UniProtKB-KW"/>
</dbReference>
<feature type="compositionally biased region" description="Polar residues" evidence="2">
    <location>
        <begin position="459"/>
        <end position="496"/>
    </location>
</feature>
<feature type="region of interest" description="Disordered" evidence="2">
    <location>
        <begin position="459"/>
        <end position="505"/>
    </location>
</feature>
<dbReference type="InterPro" id="IPR037278">
    <property type="entry name" value="ARFGAP/RecO"/>
</dbReference>
<feature type="compositionally biased region" description="Basic and acidic residues" evidence="2">
    <location>
        <begin position="743"/>
        <end position="753"/>
    </location>
</feature>
<dbReference type="SUPFAM" id="SSF57863">
    <property type="entry name" value="ArfGap/RecO-like zinc finger"/>
    <property type="match status" value="1"/>
</dbReference>
<reference evidence="4 5" key="1">
    <citation type="submission" date="2024-10" db="EMBL/GenBank/DDBJ databases">
        <title>Updated reference genomes for cyclostephanoid diatoms.</title>
        <authorList>
            <person name="Roberts W.R."/>
            <person name="Alverson A.J."/>
        </authorList>
    </citation>
    <scope>NUCLEOTIDE SEQUENCE [LARGE SCALE GENOMIC DNA]</scope>
    <source>
        <strain evidence="4 5">AJA010-31</strain>
    </source>
</reference>
<dbReference type="InterPro" id="IPR044820">
    <property type="entry name" value="AGD14-like"/>
</dbReference>
<keyword evidence="5" id="KW-1185">Reference proteome</keyword>
<accession>A0ABD3NP89</accession>
<evidence type="ECO:0000313" key="4">
    <source>
        <dbReference type="EMBL" id="KAL3777113.1"/>
    </source>
</evidence>
<dbReference type="InterPro" id="IPR038508">
    <property type="entry name" value="ArfGAP_dom_sf"/>
</dbReference>